<reference evidence="1 2" key="1">
    <citation type="submission" date="2020-01" db="EMBL/GenBank/DDBJ databases">
        <authorList>
            <person name="Kim M."/>
        </authorList>
    </citation>
    <scope>NUCLEOTIDE SEQUENCE [LARGE SCALE GENOMIC DNA]</scope>
    <source>
        <strain evidence="1 2">BT10</strain>
    </source>
</reference>
<dbReference type="Proteomes" id="UP000464214">
    <property type="component" value="Chromosome"/>
</dbReference>
<keyword evidence="2" id="KW-1185">Reference proteome</keyword>
<organism evidence="1 2">
    <name type="scientific">Nibribacter ruber</name>
    <dbReference type="NCBI Taxonomy" id="2698458"/>
    <lineage>
        <taxon>Bacteria</taxon>
        <taxon>Pseudomonadati</taxon>
        <taxon>Bacteroidota</taxon>
        <taxon>Cytophagia</taxon>
        <taxon>Cytophagales</taxon>
        <taxon>Hymenobacteraceae</taxon>
        <taxon>Nibribacter</taxon>
    </lineage>
</organism>
<proteinExistence type="predicted"/>
<gene>
    <name evidence="1" type="ORF">GU926_16275</name>
</gene>
<dbReference type="EMBL" id="CP047897">
    <property type="protein sequence ID" value="QHL88899.1"/>
    <property type="molecule type" value="Genomic_DNA"/>
</dbReference>
<sequence>MRVKLPDITEAALSPIAVRYIEAVDLQDGYTRHFKVLPYNGLGKGYRNVPTYFEEVVPGAYTLLLRRTAKTIYANPTRVPTLNVQFDPPSSTLAPSAADQIGYKFFLQMRGQDPVALENPRKELPPLYGVHANAMRKFVRLHQLDYGNPNHLIKIVEQWNMLAK</sequence>
<evidence type="ECO:0000313" key="2">
    <source>
        <dbReference type="Proteomes" id="UP000464214"/>
    </source>
</evidence>
<evidence type="ECO:0000313" key="1">
    <source>
        <dbReference type="EMBL" id="QHL88899.1"/>
    </source>
</evidence>
<dbReference type="AlphaFoldDB" id="A0A6P1P3B7"/>
<accession>A0A6P1P3B7</accession>
<dbReference type="KEGG" id="nib:GU926_16275"/>
<dbReference type="RefSeq" id="WP_160693729.1">
    <property type="nucleotide sequence ID" value="NZ_CP047897.1"/>
</dbReference>
<name>A0A6P1P3B7_9BACT</name>
<protein>
    <submittedName>
        <fullName evidence="1">Uncharacterized protein</fullName>
    </submittedName>
</protein>